<organism evidence="7 8">
    <name type="scientific">Pontixanthobacter luteolus</name>
    <dbReference type="NCBI Taxonomy" id="295089"/>
    <lineage>
        <taxon>Bacteria</taxon>
        <taxon>Pseudomonadati</taxon>
        <taxon>Pseudomonadota</taxon>
        <taxon>Alphaproteobacteria</taxon>
        <taxon>Sphingomonadales</taxon>
        <taxon>Erythrobacteraceae</taxon>
        <taxon>Pontixanthobacter</taxon>
    </lineage>
</organism>
<accession>A0A6I4V497</accession>
<feature type="domain" description="NfeD-like C-terminal" evidence="6">
    <location>
        <begin position="93"/>
        <end position="146"/>
    </location>
</feature>
<dbReference type="OrthoDB" id="9810336at2"/>
<feature type="transmembrane region" description="Helical" evidence="5">
    <location>
        <begin position="40"/>
        <end position="69"/>
    </location>
</feature>
<evidence type="ECO:0000256" key="1">
    <source>
        <dbReference type="ARBA" id="ARBA00004141"/>
    </source>
</evidence>
<keyword evidence="4 5" id="KW-0472">Membrane</keyword>
<keyword evidence="3 5" id="KW-1133">Transmembrane helix</keyword>
<dbReference type="InterPro" id="IPR012340">
    <property type="entry name" value="NA-bd_OB-fold"/>
</dbReference>
<dbReference type="InterPro" id="IPR002810">
    <property type="entry name" value="NfeD-like_C"/>
</dbReference>
<dbReference type="PANTHER" id="PTHR33507:SF3">
    <property type="entry name" value="INNER MEMBRANE PROTEIN YBBJ"/>
    <property type="match status" value="1"/>
</dbReference>
<dbReference type="AlphaFoldDB" id="A0A6I4V497"/>
<dbReference type="InterPro" id="IPR052165">
    <property type="entry name" value="Membrane_assoc_protease"/>
</dbReference>
<keyword evidence="8" id="KW-1185">Reference proteome</keyword>
<protein>
    <submittedName>
        <fullName evidence="7">NfeD family protein</fullName>
    </submittedName>
</protein>
<sequence length="163" mass="17258">MDLFDNFDPVWIWLAAGLALAALEMVVPGVYLIWLAAAAIITGALAFVLDLGVLFQVINFVFLALIMVYSAKRWLRDRPIESSDPLLNNRGGRMVGETAVVVAPIDGGEGRVKFGDSEWIARGPDCGAGTRVRITAAKGPILAVEPITAGANSDASSGTLTET</sequence>
<comment type="caution">
    <text evidence="7">The sequence shown here is derived from an EMBL/GenBank/DDBJ whole genome shotgun (WGS) entry which is preliminary data.</text>
</comment>
<comment type="subcellular location">
    <subcellularLocation>
        <location evidence="1">Membrane</location>
        <topology evidence="1">Multi-pass membrane protein</topology>
    </subcellularLocation>
</comment>
<dbReference type="GO" id="GO:0005886">
    <property type="term" value="C:plasma membrane"/>
    <property type="evidence" value="ECO:0007669"/>
    <property type="project" value="TreeGrafter"/>
</dbReference>
<reference evidence="7 8" key="1">
    <citation type="submission" date="2019-12" db="EMBL/GenBank/DDBJ databases">
        <title>Genomic-based taxomic classification of the family Erythrobacteraceae.</title>
        <authorList>
            <person name="Xu L."/>
        </authorList>
    </citation>
    <scope>NUCLEOTIDE SEQUENCE [LARGE SCALE GENOMIC DNA]</scope>
    <source>
        <strain evidence="7 8">SW-109</strain>
    </source>
</reference>
<dbReference type="Pfam" id="PF01957">
    <property type="entry name" value="NfeD"/>
    <property type="match status" value="1"/>
</dbReference>
<dbReference type="Gene3D" id="2.40.50.140">
    <property type="entry name" value="Nucleic acid-binding proteins"/>
    <property type="match status" value="1"/>
</dbReference>
<evidence type="ECO:0000256" key="3">
    <source>
        <dbReference type="ARBA" id="ARBA00022989"/>
    </source>
</evidence>
<dbReference type="PANTHER" id="PTHR33507">
    <property type="entry name" value="INNER MEMBRANE PROTEIN YBBJ"/>
    <property type="match status" value="1"/>
</dbReference>
<evidence type="ECO:0000313" key="8">
    <source>
        <dbReference type="Proteomes" id="UP000471435"/>
    </source>
</evidence>
<feature type="transmembrane region" description="Helical" evidence="5">
    <location>
        <begin position="12"/>
        <end position="34"/>
    </location>
</feature>
<name>A0A6I4V497_9SPHN</name>
<dbReference type="EMBL" id="WTYP01000002">
    <property type="protein sequence ID" value="MXP48201.1"/>
    <property type="molecule type" value="Genomic_DNA"/>
</dbReference>
<evidence type="ECO:0000256" key="4">
    <source>
        <dbReference type="ARBA" id="ARBA00023136"/>
    </source>
</evidence>
<dbReference type="Proteomes" id="UP000471435">
    <property type="component" value="Unassembled WGS sequence"/>
</dbReference>
<gene>
    <name evidence="7" type="ORF">GRI43_12465</name>
</gene>
<keyword evidence="2 5" id="KW-0812">Transmembrane</keyword>
<evidence type="ECO:0000256" key="5">
    <source>
        <dbReference type="SAM" id="Phobius"/>
    </source>
</evidence>
<proteinExistence type="predicted"/>
<dbReference type="RefSeq" id="WP_160731407.1">
    <property type="nucleotide sequence ID" value="NZ_WTYP01000002.1"/>
</dbReference>
<evidence type="ECO:0000259" key="6">
    <source>
        <dbReference type="Pfam" id="PF01957"/>
    </source>
</evidence>
<evidence type="ECO:0000256" key="2">
    <source>
        <dbReference type="ARBA" id="ARBA00022692"/>
    </source>
</evidence>
<evidence type="ECO:0000313" key="7">
    <source>
        <dbReference type="EMBL" id="MXP48201.1"/>
    </source>
</evidence>